<keyword evidence="3" id="KW-0808">Transferase</keyword>
<evidence type="ECO:0000256" key="1">
    <source>
        <dbReference type="SAM" id="MobiDB-lite"/>
    </source>
</evidence>
<dbReference type="EMBL" id="BQNB010020590">
    <property type="protein sequence ID" value="GJT97556.1"/>
    <property type="molecule type" value="Genomic_DNA"/>
</dbReference>
<dbReference type="Pfam" id="PF03732">
    <property type="entry name" value="Retrotrans_gag"/>
    <property type="match status" value="1"/>
</dbReference>
<keyword evidence="3" id="KW-0548">Nucleotidyltransferase</keyword>
<gene>
    <name evidence="3" type="ORF">Tco_1093074</name>
</gene>
<dbReference type="PANTHER" id="PTHR33223">
    <property type="entry name" value="CCHC-TYPE DOMAIN-CONTAINING PROTEIN"/>
    <property type="match status" value="1"/>
</dbReference>
<name>A0ABQ5ICX8_9ASTR</name>
<evidence type="ECO:0000259" key="2">
    <source>
        <dbReference type="Pfam" id="PF03732"/>
    </source>
</evidence>
<feature type="compositionally biased region" description="Basic and acidic residues" evidence="1">
    <location>
        <begin position="152"/>
        <end position="169"/>
    </location>
</feature>
<organism evidence="3 4">
    <name type="scientific">Tanacetum coccineum</name>
    <dbReference type="NCBI Taxonomy" id="301880"/>
    <lineage>
        <taxon>Eukaryota</taxon>
        <taxon>Viridiplantae</taxon>
        <taxon>Streptophyta</taxon>
        <taxon>Embryophyta</taxon>
        <taxon>Tracheophyta</taxon>
        <taxon>Spermatophyta</taxon>
        <taxon>Magnoliopsida</taxon>
        <taxon>eudicotyledons</taxon>
        <taxon>Gunneridae</taxon>
        <taxon>Pentapetalae</taxon>
        <taxon>asterids</taxon>
        <taxon>campanulids</taxon>
        <taxon>Asterales</taxon>
        <taxon>Asteraceae</taxon>
        <taxon>Asteroideae</taxon>
        <taxon>Anthemideae</taxon>
        <taxon>Anthemidinae</taxon>
        <taxon>Tanacetum</taxon>
    </lineage>
</organism>
<feature type="compositionally biased region" description="Basic residues" evidence="1">
    <location>
        <begin position="130"/>
        <end position="144"/>
    </location>
</feature>
<comment type="caution">
    <text evidence="3">The sequence shown here is derived from an EMBL/GenBank/DDBJ whole genome shotgun (WGS) entry which is preliminary data.</text>
</comment>
<feature type="domain" description="Retrotransposon gag" evidence="2">
    <location>
        <begin position="256"/>
        <end position="326"/>
    </location>
</feature>
<dbReference type="GO" id="GO:0003964">
    <property type="term" value="F:RNA-directed DNA polymerase activity"/>
    <property type="evidence" value="ECO:0007669"/>
    <property type="project" value="UniProtKB-KW"/>
</dbReference>
<dbReference type="Proteomes" id="UP001151760">
    <property type="component" value="Unassembled WGS sequence"/>
</dbReference>
<protein>
    <submittedName>
        <fullName evidence="3">Reverse transcriptase domain-containing protein</fullName>
    </submittedName>
</protein>
<feature type="region of interest" description="Disordered" evidence="1">
    <location>
        <begin position="78"/>
        <end position="227"/>
    </location>
</feature>
<keyword evidence="4" id="KW-1185">Reference proteome</keyword>
<keyword evidence="3" id="KW-0695">RNA-directed DNA polymerase</keyword>
<evidence type="ECO:0000313" key="4">
    <source>
        <dbReference type="Proteomes" id="UP001151760"/>
    </source>
</evidence>
<evidence type="ECO:0000313" key="3">
    <source>
        <dbReference type="EMBL" id="GJT97556.1"/>
    </source>
</evidence>
<dbReference type="PANTHER" id="PTHR33223:SF11">
    <property type="entry name" value="ELEMENT PROTEIN, PUTATIVE-RELATED"/>
    <property type="match status" value="1"/>
</dbReference>
<dbReference type="InterPro" id="IPR005162">
    <property type="entry name" value="Retrotrans_gag_dom"/>
</dbReference>
<accession>A0ABQ5ICX8</accession>
<reference evidence="3" key="1">
    <citation type="journal article" date="2022" name="Int. J. Mol. Sci.">
        <title>Draft Genome of Tanacetum Coccineum: Genomic Comparison of Closely Related Tanacetum-Family Plants.</title>
        <authorList>
            <person name="Yamashiro T."/>
            <person name="Shiraishi A."/>
            <person name="Nakayama K."/>
            <person name="Satake H."/>
        </authorList>
    </citation>
    <scope>NUCLEOTIDE SEQUENCE</scope>
</reference>
<feature type="compositionally biased region" description="Basic and acidic residues" evidence="1">
    <location>
        <begin position="115"/>
        <end position="129"/>
    </location>
</feature>
<proteinExistence type="predicted"/>
<sequence>MSTNEQTPLSQPAFAVWNTLGKEQISQDMDKPPSDAALREYCDKNYHQLLPIIAEKVHQNKVQQEKLKALKAHLNFKEVSPQSESGTPSGMRDLKKRIGSGHIRSVSESPKPRHGRPESPRKRDPERKTMFKRLKKGVFHRLRDKGKNVSAHSDDSRRQSYHSNQRDTKGCYQSSRSRGTEPASEKHHNKIASSHKTEALSESEGSARGQWKSRSKKQRSSIEDDDLSQPWVCEETDPFTPPAKVERWSMPTWCHMFNSTLTESARVWFNDLPPESVDSYDDLKEAFLVNFRQQKKCIKDPVKIHHIKQREGESTEDFVRRSERRQDKFTLLSKSPKEILALEKGKFKAPPPMMTTVKKRNNNKFCEFHEEVGHNTDECMHLKRQIEELQKNGKLSHVIKELKQNNRKDQPKANKKGKTSSKDKALVILMVQPWKRVARQRITESFSPNLEVSFPHLEEEGFSGEIIWPLRKLSLLVKIGDEEHLTSAWINFVVVRSSSLYNGIIERLGVRKIQAVLSTAHRMIKFPIAGGLLTLKSSKIIPIECVAVSGPEEQSPAAHQAIEERIKVAINPDYPEQTIMIGSTLTKEGRNTLCDLL</sequence>
<reference evidence="3" key="2">
    <citation type="submission" date="2022-01" db="EMBL/GenBank/DDBJ databases">
        <authorList>
            <person name="Yamashiro T."/>
            <person name="Shiraishi A."/>
            <person name="Satake H."/>
            <person name="Nakayama K."/>
        </authorList>
    </citation>
    <scope>NUCLEOTIDE SEQUENCE</scope>
</reference>